<dbReference type="GO" id="GO:0005524">
    <property type="term" value="F:ATP binding"/>
    <property type="evidence" value="ECO:0007669"/>
    <property type="project" value="UniProtKB-KW"/>
</dbReference>
<accession>A0A4S2DK18</accession>
<evidence type="ECO:0000256" key="3">
    <source>
        <dbReference type="ARBA" id="ARBA00019010"/>
    </source>
</evidence>
<dbReference type="GO" id="GO:0016740">
    <property type="term" value="F:transferase activity"/>
    <property type="evidence" value="ECO:0007669"/>
    <property type="project" value="UniProtKB-KW"/>
</dbReference>
<dbReference type="RefSeq" id="WP_136005907.1">
    <property type="nucleotide sequence ID" value="NZ_SRYR01000002.1"/>
</dbReference>
<dbReference type="EMBL" id="SRYR01000002">
    <property type="protein sequence ID" value="TGY42568.1"/>
    <property type="molecule type" value="Genomic_DNA"/>
</dbReference>
<proteinExistence type="inferred from homology"/>
<evidence type="ECO:0000256" key="5">
    <source>
        <dbReference type="ARBA" id="ARBA00022694"/>
    </source>
</evidence>
<keyword evidence="7" id="KW-0547">Nucleotide-binding</keyword>
<keyword evidence="11" id="KW-0808">Transferase</keyword>
<comment type="similarity">
    <text evidence="2">Belongs to the TsaE family.</text>
</comment>
<evidence type="ECO:0000256" key="2">
    <source>
        <dbReference type="ARBA" id="ARBA00007599"/>
    </source>
</evidence>
<evidence type="ECO:0000256" key="7">
    <source>
        <dbReference type="ARBA" id="ARBA00022741"/>
    </source>
</evidence>
<keyword evidence="5" id="KW-0819">tRNA processing</keyword>
<dbReference type="GO" id="GO:0005737">
    <property type="term" value="C:cytoplasm"/>
    <property type="evidence" value="ECO:0007669"/>
    <property type="project" value="UniProtKB-SubCell"/>
</dbReference>
<dbReference type="InterPro" id="IPR003442">
    <property type="entry name" value="T6A_TsaE"/>
</dbReference>
<evidence type="ECO:0000313" key="12">
    <source>
        <dbReference type="Proteomes" id="UP000306888"/>
    </source>
</evidence>
<evidence type="ECO:0000256" key="9">
    <source>
        <dbReference type="ARBA" id="ARBA00022842"/>
    </source>
</evidence>
<keyword evidence="9" id="KW-0460">Magnesium</keyword>
<dbReference type="Pfam" id="PF02367">
    <property type="entry name" value="TsaE"/>
    <property type="match status" value="1"/>
</dbReference>
<dbReference type="NCBIfam" id="TIGR00150">
    <property type="entry name" value="T6A_YjeE"/>
    <property type="match status" value="1"/>
</dbReference>
<evidence type="ECO:0000256" key="1">
    <source>
        <dbReference type="ARBA" id="ARBA00004496"/>
    </source>
</evidence>
<gene>
    <name evidence="11" type="primary">tsaE</name>
    <name evidence="11" type="ORF">E5347_07060</name>
</gene>
<dbReference type="GO" id="GO:0046872">
    <property type="term" value="F:metal ion binding"/>
    <property type="evidence" value="ECO:0007669"/>
    <property type="project" value="UniProtKB-KW"/>
</dbReference>
<dbReference type="Gene3D" id="3.40.50.300">
    <property type="entry name" value="P-loop containing nucleotide triphosphate hydrolases"/>
    <property type="match status" value="1"/>
</dbReference>
<evidence type="ECO:0000256" key="4">
    <source>
        <dbReference type="ARBA" id="ARBA00022490"/>
    </source>
</evidence>
<dbReference type="GO" id="GO:0002949">
    <property type="term" value="P:tRNA threonylcarbamoyladenosine modification"/>
    <property type="evidence" value="ECO:0007669"/>
    <property type="project" value="InterPro"/>
</dbReference>
<reference evidence="11 12" key="1">
    <citation type="submission" date="2019-04" db="EMBL/GenBank/DDBJ databases">
        <title>Microbes associate with the intestines of laboratory mice.</title>
        <authorList>
            <person name="Navarre W."/>
            <person name="Wong E."/>
            <person name="Huang K."/>
            <person name="Tropini C."/>
            <person name="Ng K."/>
            <person name="Yu B."/>
        </authorList>
    </citation>
    <scope>NUCLEOTIDE SEQUENCE [LARGE SCALE GENOMIC DNA]</scope>
    <source>
        <strain evidence="11 12">NM50_B9-20</strain>
    </source>
</reference>
<evidence type="ECO:0000256" key="6">
    <source>
        <dbReference type="ARBA" id="ARBA00022723"/>
    </source>
</evidence>
<organism evidence="11 12">
    <name type="scientific">Clostridium sartagoforme</name>
    <dbReference type="NCBI Taxonomy" id="84031"/>
    <lineage>
        <taxon>Bacteria</taxon>
        <taxon>Bacillati</taxon>
        <taxon>Bacillota</taxon>
        <taxon>Clostridia</taxon>
        <taxon>Eubacteriales</taxon>
        <taxon>Clostridiaceae</taxon>
        <taxon>Clostridium</taxon>
    </lineage>
</organism>
<keyword evidence="12" id="KW-1185">Reference proteome</keyword>
<evidence type="ECO:0000256" key="8">
    <source>
        <dbReference type="ARBA" id="ARBA00022840"/>
    </source>
</evidence>
<dbReference type="InterPro" id="IPR027417">
    <property type="entry name" value="P-loop_NTPase"/>
</dbReference>
<dbReference type="PANTHER" id="PTHR33540">
    <property type="entry name" value="TRNA THREONYLCARBAMOYLADENOSINE BIOSYNTHESIS PROTEIN TSAE"/>
    <property type="match status" value="1"/>
</dbReference>
<dbReference type="PANTHER" id="PTHR33540:SF2">
    <property type="entry name" value="TRNA THREONYLCARBAMOYLADENOSINE BIOSYNTHESIS PROTEIN TSAE"/>
    <property type="match status" value="1"/>
</dbReference>
<name>A0A4S2DK18_9CLOT</name>
<dbReference type="SUPFAM" id="SSF52540">
    <property type="entry name" value="P-loop containing nucleoside triphosphate hydrolases"/>
    <property type="match status" value="1"/>
</dbReference>
<evidence type="ECO:0000313" key="11">
    <source>
        <dbReference type="EMBL" id="TGY42568.1"/>
    </source>
</evidence>
<keyword evidence="6" id="KW-0479">Metal-binding</keyword>
<comment type="subcellular location">
    <subcellularLocation>
        <location evidence="1">Cytoplasm</location>
    </subcellularLocation>
</comment>
<evidence type="ECO:0000256" key="10">
    <source>
        <dbReference type="ARBA" id="ARBA00032441"/>
    </source>
</evidence>
<dbReference type="Proteomes" id="UP000306888">
    <property type="component" value="Unassembled WGS sequence"/>
</dbReference>
<protein>
    <recommendedName>
        <fullName evidence="3">tRNA threonylcarbamoyladenosine biosynthesis protein TsaE</fullName>
    </recommendedName>
    <alternativeName>
        <fullName evidence="10">t(6)A37 threonylcarbamoyladenosine biosynthesis protein TsaE</fullName>
    </alternativeName>
</protein>
<keyword evidence="8" id="KW-0067">ATP-binding</keyword>
<keyword evidence="4" id="KW-0963">Cytoplasm</keyword>
<sequence length="154" mass="17402">MQFLVKNVEETTELGFSIGKLLNSGDIVCLTGDLGTGKTHITKGIAKGLGIDDHITSPTFTIVNEYDSGRLKLYHFDVYRVSDPDEIYAIGFDDYIFSNGVSIIEWANYIEEILPSDYLHILIEKDLSNGEDYRKITITPYGERYDYIKSLSSK</sequence>
<comment type="caution">
    <text evidence="11">The sequence shown here is derived from an EMBL/GenBank/DDBJ whole genome shotgun (WGS) entry which is preliminary data.</text>
</comment>
<dbReference type="OrthoDB" id="9815896at2"/>
<dbReference type="AlphaFoldDB" id="A0A4S2DK18"/>